<reference evidence="1 2" key="1">
    <citation type="journal article" date="2019" name="Commun. Biol.">
        <title>The bagworm genome reveals a unique fibroin gene that provides high tensile strength.</title>
        <authorList>
            <person name="Kono N."/>
            <person name="Nakamura H."/>
            <person name="Ohtoshi R."/>
            <person name="Tomita M."/>
            <person name="Numata K."/>
            <person name="Arakawa K."/>
        </authorList>
    </citation>
    <scope>NUCLEOTIDE SEQUENCE [LARGE SCALE GENOMIC DNA]</scope>
</reference>
<protein>
    <submittedName>
        <fullName evidence="1">Uncharacterized protein</fullName>
    </submittedName>
</protein>
<evidence type="ECO:0000313" key="2">
    <source>
        <dbReference type="Proteomes" id="UP000299102"/>
    </source>
</evidence>
<dbReference type="EMBL" id="BGZK01000933">
    <property type="protein sequence ID" value="GBP65599.1"/>
    <property type="molecule type" value="Genomic_DNA"/>
</dbReference>
<dbReference type="Proteomes" id="UP000299102">
    <property type="component" value="Unassembled WGS sequence"/>
</dbReference>
<sequence>MYTAVNSTIEPSEKEIAQSLANGDASPHRTHYYVWTNDRLDPHTARVKKQFQRHSQRVLPSAAVPNIETVITALYETYQSYLRKIPYTVSAKSRRLPPGAVTDYLIAARGRRALRFGNSLLDGALMQNLRDDVCAPSGDAISSKDGSVVRAARCIGRKVCEDGWSTLLRRVDAKTVYSHDVTCSRGGQGAGKPDTASGVVECGETHFE</sequence>
<organism evidence="1 2">
    <name type="scientific">Eumeta variegata</name>
    <name type="common">Bagworm moth</name>
    <name type="synonym">Eumeta japonica</name>
    <dbReference type="NCBI Taxonomy" id="151549"/>
    <lineage>
        <taxon>Eukaryota</taxon>
        <taxon>Metazoa</taxon>
        <taxon>Ecdysozoa</taxon>
        <taxon>Arthropoda</taxon>
        <taxon>Hexapoda</taxon>
        <taxon>Insecta</taxon>
        <taxon>Pterygota</taxon>
        <taxon>Neoptera</taxon>
        <taxon>Endopterygota</taxon>
        <taxon>Lepidoptera</taxon>
        <taxon>Glossata</taxon>
        <taxon>Ditrysia</taxon>
        <taxon>Tineoidea</taxon>
        <taxon>Psychidae</taxon>
        <taxon>Oiketicinae</taxon>
        <taxon>Eumeta</taxon>
    </lineage>
</organism>
<keyword evidence="2" id="KW-1185">Reference proteome</keyword>
<gene>
    <name evidence="1" type="ORF">EVAR_46125_1</name>
</gene>
<evidence type="ECO:0000313" key="1">
    <source>
        <dbReference type="EMBL" id="GBP65599.1"/>
    </source>
</evidence>
<proteinExistence type="predicted"/>
<name>A0A4C1XTT7_EUMVA</name>
<dbReference type="AlphaFoldDB" id="A0A4C1XTT7"/>
<accession>A0A4C1XTT7</accession>
<comment type="caution">
    <text evidence="1">The sequence shown here is derived from an EMBL/GenBank/DDBJ whole genome shotgun (WGS) entry which is preliminary data.</text>
</comment>